<sequence length="369" mass="41252">MSRTSPTALTGGKGCARHRGGIISGYVFRLLREQLGHTQESLATCLGLSSDTIAGWEAGRRPLTAVPVAHMVEYRYRFLQLGTVPALLSVLERALEADVLLCRLLEPDPSPPNHPLGSWVLQRDLVEVLSWPLSKTPPTPLRGLPPSPRPRRGPVPQAPELAREDQLRFFAVMRRTAEEANGRENFLLRRQALYLSGYDNTADTADWLVAQQRTARGKDWLTQWLGARSLAAVAARQGDRDRMEHFVAITLVDDDAGEAANLNYWANWVGETDRELSDDFIASGMGIWPGNRLMQHLVQGLDPVHGFFELNVHTLWALLTARKDLLIRGVPSVDVLRERIPVLLDYPGLSARARRELEDLRYAIRLAEA</sequence>
<feature type="domain" description="HTH cro/C1-type" evidence="2">
    <location>
        <begin position="29"/>
        <end position="63"/>
    </location>
</feature>
<protein>
    <submittedName>
        <fullName evidence="3">XRE family transcriptional regulator</fullName>
    </submittedName>
</protein>
<dbReference type="SUPFAM" id="SSF47413">
    <property type="entry name" value="lambda repressor-like DNA-binding domains"/>
    <property type="match status" value="1"/>
</dbReference>
<proteinExistence type="predicted"/>
<gene>
    <name evidence="3" type="ORF">STSU_020015</name>
</gene>
<evidence type="ECO:0000313" key="3">
    <source>
        <dbReference type="EMBL" id="QKM69104.1"/>
    </source>
</evidence>
<dbReference type="GO" id="GO:0003677">
    <property type="term" value="F:DNA binding"/>
    <property type="evidence" value="ECO:0007669"/>
    <property type="project" value="InterPro"/>
</dbReference>
<dbReference type="InterPro" id="IPR001387">
    <property type="entry name" value="Cro/C1-type_HTH"/>
</dbReference>
<evidence type="ECO:0000256" key="1">
    <source>
        <dbReference type="SAM" id="MobiDB-lite"/>
    </source>
</evidence>
<accession>A0A7G3UF88</accession>
<dbReference type="Pfam" id="PF01381">
    <property type="entry name" value="HTH_3"/>
    <property type="match status" value="1"/>
</dbReference>
<reference evidence="3 4" key="1">
    <citation type="journal article" date="2012" name="J. Bacteriol.">
        <title>Draft genome of Streptomyces tsukubaensis NRRL 18488, the producer of the clinically important immunosuppressant tacrolimus (FK506).</title>
        <authorList>
            <person name="Barreiro C."/>
            <person name="Prieto C."/>
            <person name="Sola-Landa A."/>
            <person name="Solera E."/>
            <person name="Martinez-Castro M."/>
            <person name="Perez-Redondo R."/>
            <person name="Garcia-Estrada C."/>
            <person name="Aparicio J.F."/>
            <person name="Fernandez-Martinez L.T."/>
            <person name="Santos-Aberturas J."/>
            <person name="Salehi-Najafabadi Z."/>
            <person name="Rodriguez-Garcia A."/>
            <person name="Tauch A."/>
            <person name="Martin J.F."/>
        </authorList>
    </citation>
    <scope>NUCLEOTIDE SEQUENCE [LARGE SCALE GENOMIC DNA]</scope>
    <source>
        <strain evidence="4">DSM 42081 / NBRC 108919 / NRRL 18488 / 9993</strain>
    </source>
</reference>
<dbReference type="InterPro" id="IPR010982">
    <property type="entry name" value="Lambda_DNA-bd_dom_sf"/>
</dbReference>
<dbReference type="Proteomes" id="UP000005940">
    <property type="component" value="Chromosome"/>
</dbReference>
<keyword evidence="4" id="KW-1185">Reference proteome</keyword>
<evidence type="ECO:0000259" key="2">
    <source>
        <dbReference type="Pfam" id="PF01381"/>
    </source>
</evidence>
<feature type="compositionally biased region" description="Pro residues" evidence="1">
    <location>
        <begin position="137"/>
        <end position="148"/>
    </location>
</feature>
<evidence type="ECO:0000313" key="4">
    <source>
        <dbReference type="Proteomes" id="UP000005940"/>
    </source>
</evidence>
<dbReference type="CDD" id="cd00093">
    <property type="entry name" value="HTH_XRE"/>
    <property type="match status" value="1"/>
</dbReference>
<dbReference type="EMBL" id="CP029159">
    <property type="protein sequence ID" value="QKM69104.1"/>
    <property type="molecule type" value="Genomic_DNA"/>
</dbReference>
<feature type="region of interest" description="Disordered" evidence="1">
    <location>
        <begin position="137"/>
        <end position="158"/>
    </location>
</feature>
<dbReference type="AlphaFoldDB" id="A0A7G3UF88"/>
<dbReference type="RefSeq" id="WP_040915845.1">
    <property type="nucleotide sequence ID" value="NZ_CP029159.1"/>
</dbReference>
<organism evidence="3 4">
    <name type="scientific">Streptomyces tsukubensis (strain DSM 42081 / NBRC 108919 / NRRL 18488 / 9993)</name>
    <dbReference type="NCBI Taxonomy" id="1114943"/>
    <lineage>
        <taxon>Bacteria</taxon>
        <taxon>Bacillati</taxon>
        <taxon>Actinomycetota</taxon>
        <taxon>Actinomycetes</taxon>
        <taxon>Kitasatosporales</taxon>
        <taxon>Streptomycetaceae</taxon>
        <taxon>Streptomyces</taxon>
    </lineage>
</organism>
<name>A0A7G3UF88_STRT9</name>
<dbReference type="Gene3D" id="1.10.260.40">
    <property type="entry name" value="lambda repressor-like DNA-binding domains"/>
    <property type="match status" value="1"/>
</dbReference>